<gene>
    <name evidence="1" type="ORF">MNBD_GAMMA20-339</name>
</gene>
<name>A0A3B1ATH4_9ZZZZ</name>
<sequence>MGEKCFVETHGVCQNSYYISVSTFDEFPETNVFKLHMAGDVSRIQWLQENQYDSVEIEFTLNKYTKEAMANNSSLVNVQSKVLVKLTPTRHTEIARQR</sequence>
<accession>A0A3B1ATH4</accession>
<proteinExistence type="predicted"/>
<reference evidence="1" key="1">
    <citation type="submission" date="2018-06" db="EMBL/GenBank/DDBJ databases">
        <authorList>
            <person name="Zhirakovskaya E."/>
        </authorList>
    </citation>
    <scope>NUCLEOTIDE SEQUENCE</scope>
</reference>
<evidence type="ECO:0000313" key="1">
    <source>
        <dbReference type="EMBL" id="VAX02648.1"/>
    </source>
</evidence>
<dbReference type="EMBL" id="UOFU01000281">
    <property type="protein sequence ID" value="VAX02648.1"/>
    <property type="molecule type" value="Genomic_DNA"/>
</dbReference>
<dbReference type="AlphaFoldDB" id="A0A3B1ATH4"/>
<protein>
    <submittedName>
        <fullName evidence="1">Uncharacterized protein</fullName>
    </submittedName>
</protein>
<organism evidence="1">
    <name type="scientific">hydrothermal vent metagenome</name>
    <dbReference type="NCBI Taxonomy" id="652676"/>
    <lineage>
        <taxon>unclassified sequences</taxon>
        <taxon>metagenomes</taxon>
        <taxon>ecological metagenomes</taxon>
    </lineage>
</organism>